<feature type="domain" description="DhaL" evidence="2">
    <location>
        <begin position="9"/>
        <end position="199"/>
    </location>
</feature>
<dbReference type="Pfam" id="PF02645">
    <property type="entry name" value="DegV"/>
    <property type="match status" value="1"/>
</dbReference>
<gene>
    <name evidence="3" type="ORF">SAMN05192551_101501</name>
</gene>
<keyword evidence="4" id="KW-1185">Reference proteome</keyword>
<dbReference type="InterPro" id="IPR036117">
    <property type="entry name" value="DhaL_dom_sf"/>
</dbReference>
<dbReference type="Pfam" id="PF21645">
    <property type="entry name" value="FakA-like_M"/>
    <property type="match status" value="1"/>
</dbReference>
<dbReference type="Gene3D" id="3.40.50.10170">
    <property type="match status" value="1"/>
</dbReference>
<dbReference type="Gene3D" id="3.30.1180.10">
    <property type="match status" value="1"/>
</dbReference>
<dbReference type="SUPFAM" id="SSF82549">
    <property type="entry name" value="DAK1/DegV-like"/>
    <property type="match status" value="1"/>
</dbReference>
<dbReference type="SMART" id="SM01121">
    <property type="entry name" value="Dak1_2"/>
    <property type="match status" value="1"/>
</dbReference>
<organism evidence="3 4">
    <name type="scientific">Tindallia magadiensis</name>
    <dbReference type="NCBI Taxonomy" id="69895"/>
    <lineage>
        <taxon>Bacteria</taxon>
        <taxon>Bacillati</taxon>
        <taxon>Bacillota</taxon>
        <taxon>Clostridia</taxon>
        <taxon>Peptostreptococcales</taxon>
        <taxon>Tindalliaceae</taxon>
        <taxon>Tindallia</taxon>
    </lineage>
</organism>
<dbReference type="STRING" id="69895.SAMN05192551_101501"/>
<dbReference type="Pfam" id="PF02734">
    <property type="entry name" value="Dak2"/>
    <property type="match status" value="1"/>
</dbReference>
<dbReference type="Gene3D" id="1.25.40.340">
    <property type="match status" value="1"/>
</dbReference>
<dbReference type="SMART" id="SM01120">
    <property type="entry name" value="Dak2"/>
    <property type="match status" value="1"/>
</dbReference>
<protein>
    <recommendedName>
        <fullName evidence="2">DhaL domain-containing protein</fullName>
    </recommendedName>
</protein>
<dbReference type="EMBL" id="FOQA01000001">
    <property type="protein sequence ID" value="SFH55657.1"/>
    <property type="molecule type" value="Genomic_DNA"/>
</dbReference>
<dbReference type="OrthoDB" id="9780216at2"/>
<dbReference type="GO" id="GO:0004371">
    <property type="term" value="F:glycerone kinase activity"/>
    <property type="evidence" value="ECO:0007669"/>
    <property type="project" value="InterPro"/>
</dbReference>
<dbReference type="PROSITE" id="PS51482">
    <property type="entry name" value="DEGV"/>
    <property type="match status" value="1"/>
</dbReference>
<dbReference type="PROSITE" id="PS51480">
    <property type="entry name" value="DHAL"/>
    <property type="match status" value="1"/>
</dbReference>
<evidence type="ECO:0000256" key="1">
    <source>
        <dbReference type="ARBA" id="ARBA00023121"/>
    </source>
</evidence>
<dbReference type="InterPro" id="IPR033470">
    <property type="entry name" value="FakA-like_C"/>
</dbReference>
<dbReference type="GO" id="GO:0006071">
    <property type="term" value="P:glycerol metabolic process"/>
    <property type="evidence" value="ECO:0007669"/>
    <property type="project" value="InterPro"/>
</dbReference>
<accession>A0A1I3B012</accession>
<dbReference type="Proteomes" id="UP000199287">
    <property type="component" value="Unassembled WGS sequence"/>
</dbReference>
<dbReference type="PANTHER" id="PTHR33434">
    <property type="entry name" value="DEGV DOMAIN-CONTAINING PROTEIN DR_1986-RELATED"/>
    <property type="match status" value="1"/>
</dbReference>
<keyword evidence="1" id="KW-0446">Lipid-binding</keyword>
<evidence type="ECO:0000259" key="2">
    <source>
        <dbReference type="PROSITE" id="PS51480"/>
    </source>
</evidence>
<evidence type="ECO:0000313" key="3">
    <source>
        <dbReference type="EMBL" id="SFH55657.1"/>
    </source>
</evidence>
<proteinExistence type="predicted"/>
<evidence type="ECO:0000313" key="4">
    <source>
        <dbReference type="Proteomes" id="UP000199287"/>
    </source>
</evidence>
<dbReference type="AlphaFoldDB" id="A0A1I3B012"/>
<dbReference type="InterPro" id="IPR048394">
    <property type="entry name" value="FakA-like_M"/>
</dbReference>
<dbReference type="InterPro" id="IPR050270">
    <property type="entry name" value="DegV_domain_contain"/>
</dbReference>
<reference evidence="4" key="1">
    <citation type="submission" date="2016-10" db="EMBL/GenBank/DDBJ databases">
        <authorList>
            <person name="Varghese N."/>
            <person name="Submissions S."/>
        </authorList>
    </citation>
    <scope>NUCLEOTIDE SEQUENCE [LARGE SCALE GENOMIC DNA]</scope>
    <source>
        <strain evidence="4">Z-7934</strain>
    </source>
</reference>
<dbReference type="InterPro" id="IPR043168">
    <property type="entry name" value="DegV_C"/>
</dbReference>
<dbReference type="RefSeq" id="WP_093369302.1">
    <property type="nucleotide sequence ID" value="NZ_FOQA01000001.1"/>
</dbReference>
<dbReference type="InterPro" id="IPR003797">
    <property type="entry name" value="DegV"/>
</dbReference>
<dbReference type="NCBIfam" id="TIGR00762">
    <property type="entry name" value="DegV"/>
    <property type="match status" value="1"/>
</dbReference>
<dbReference type="GO" id="GO:0008289">
    <property type="term" value="F:lipid binding"/>
    <property type="evidence" value="ECO:0007669"/>
    <property type="project" value="UniProtKB-KW"/>
</dbReference>
<dbReference type="InterPro" id="IPR004007">
    <property type="entry name" value="DhaL_dom"/>
</dbReference>
<dbReference type="SUPFAM" id="SSF101473">
    <property type="entry name" value="DhaL-like"/>
    <property type="match status" value="1"/>
</dbReference>
<name>A0A1I3B012_9FIRM</name>
<sequence length="595" mass="66540">MKVYYLNGKRVYYAMLAGARKVSYQRLHLNHINVFPVADGDTGNNLSKTLNHILEEVKPQTDVNQTLESIAAASLTGARGNSGVILAQFLNGLAEEVKPYKEISTGLFGESLMRSVPYAYQAMANPVEGTMLTVLKEWAESFYEFGKNNNDFGDVLIKSLDQARESLRKTPEKLEVLKKESVVDSGAQGFVHFLEGIVEVLSPGKIKALVRERRTAEAIDFPEEGHGKSEIDYRYCTEGYLDGNQMPLEEIKNYLTGKGDSVIVAGNSNRLRFHFHTDHPEDIFIHMSQYGVIKQQKVDDMKRQQDAMETVKPSIAIVTDSIADIPKTIMDQYHIHLLPLQLLVGETPYLDRVTIIPEQIFSFLEKVKEYPTSSQPTMTRIRETLDFLVSHYEYVLILTVSSSISGTYQAIYHEVEKYNENKERIAVIDTLKNSGAQGLLVLSAAEAVQNGKNFEEVKNLVKSLIPKTHIFVSVATFEYMVRGGRVSPMKGRLAKWLNLKPIVSLDEKGKGIAFAKAFSRKANTGKIMEIVDSLHQEKPVKEYCIVHGDAPDKAEEYRQKLVEILGKEPKYITGISPIVALSSGKGAVAVSLVQE</sequence>
<dbReference type="PANTHER" id="PTHR33434:SF2">
    <property type="entry name" value="FATTY ACID-BINDING PROTEIN TM_1468"/>
    <property type="match status" value="1"/>
</dbReference>